<evidence type="ECO:0000313" key="2">
    <source>
        <dbReference type="Proteomes" id="UP000002363"/>
    </source>
</evidence>
<dbReference type="KEGG" id="enc:ECL_00472"/>
<dbReference type="HOGENOM" id="CLU_3309023_0_0_6"/>
<dbReference type="EnsemblBacteria" id="ADF60038">
    <property type="protein sequence ID" value="ADF60038"/>
    <property type="gene ID" value="ECL_00472"/>
</dbReference>
<gene>
    <name evidence="1" type="ordered locus">ECL_00472</name>
</gene>
<reference evidence="1 2" key="1">
    <citation type="journal article" date="2010" name="J. Bacteriol.">
        <title>Complete genome sequence of Enterobacter cloacae subsp. cloacae type strain ATCC 13047.</title>
        <authorList>
            <person name="Ren Y."/>
            <person name="Ren Y."/>
            <person name="Zhou Z."/>
            <person name="Guo X."/>
            <person name="Li Y."/>
            <person name="Feng L."/>
            <person name="Wang L."/>
        </authorList>
    </citation>
    <scope>NUCLEOTIDE SEQUENCE [LARGE SCALE GENOMIC DNA]</scope>
    <source>
        <strain evidence="2">ATCC 13047 / DSM 30054 / NBRC 13535 / NCTC 10005 / WDCM 00083 / NCDC 279-56</strain>
    </source>
</reference>
<dbReference type="EMBL" id="CP001918">
    <property type="protein sequence ID" value="ADF60038.1"/>
    <property type="molecule type" value="Genomic_DNA"/>
</dbReference>
<accession>A0A0H3CDY3</accession>
<dbReference type="STRING" id="716541.ECL_00472"/>
<protein>
    <submittedName>
        <fullName evidence="1">Uncharacterized protein</fullName>
    </submittedName>
</protein>
<dbReference type="Proteomes" id="UP000002363">
    <property type="component" value="Chromosome"/>
</dbReference>
<dbReference type="AlphaFoldDB" id="A0A0H3CDY3"/>
<organism evidence="1 2">
    <name type="scientific">Enterobacter cloacae subsp. cloacae (strain ATCC 13047 / DSM 30054 / NBRC 13535 / NCTC 10005 / WDCM 00083 / NCDC 279-56)</name>
    <dbReference type="NCBI Taxonomy" id="716541"/>
    <lineage>
        <taxon>Bacteria</taxon>
        <taxon>Pseudomonadati</taxon>
        <taxon>Pseudomonadota</taxon>
        <taxon>Gammaproteobacteria</taxon>
        <taxon>Enterobacterales</taxon>
        <taxon>Enterobacteriaceae</taxon>
        <taxon>Enterobacter</taxon>
        <taxon>Enterobacter cloacae complex</taxon>
    </lineage>
</organism>
<name>A0A0H3CDY3_ENTCC</name>
<sequence>MPSSGKVVSLSVAPLKRSLDMSVIAGEMLSDSPEGLTAD</sequence>
<evidence type="ECO:0000313" key="1">
    <source>
        <dbReference type="EMBL" id="ADF60038.1"/>
    </source>
</evidence>
<keyword evidence="2" id="KW-1185">Reference proteome</keyword>
<dbReference type="PATRIC" id="fig|716541.4.peg.752"/>
<proteinExistence type="predicted"/>